<gene>
    <name evidence="2" type="ORF">A9309_02665</name>
    <name evidence="3" type="ORF">NCTC7911_00381</name>
</gene>
<keyword evidence="1" id="KW-0812">Transmembrane</keyword>
<evidence type="ECO:0000256" key="1">
    <source>
        <dbReference type="SAM" id="Phobius"/>
    </source>
</evidence>
<dbReference type="Proteomes" id="UP000254107">
    <property type="component" value="Unassembled WGS sequence"/>
</dbReference>
<protein>
    <submittedName>
        <fullName evidence="2">Uncharacterized protein</fullName>
    </submittedName>
</protein>
<evidence type="ECO:0000313" key="2">
    <source>
        <dbReference type="EMBL" id="OBX64988.1"/>
    </source>
</evidence>
<name>A0A1B8Q5J6_MORLA</name>
<keyword evidence="1" id="KW-0472">Membrane</keyword>
<feature type="transmembrane region" description="Helical" evidence="1">
    <location>
        <begin position="110"/>
        <end position="133"/>
    </location>
</feature>
<accession>A0A1B8Q5J6</accession>
<evidence type="ECO:0000313" key="4">
    <source>
        <dbReference type="Proteomes" id="UP000092607"/>
    </source>
</evidence>
<dbReference type="Proteomes" id="UP000092607">
    <property type="component" value="Unassembled WGS sequence"/>
</dbReference>
<evidence type="ECO:0000313" key="5">
    <source>
        <dbReference type="Proteomes" id="UP000254107"/>
    </source>
</evidence>
<dbReference type="EMBL" id="UGQC01000001">
    <property type="protein sequence ID" value="STY99013.1"/>
    <property type="molecule type" value="Genomic_DNA"/>
</dbReference>
<dbReference type="GeneID" id="302269052"/>
<sequence length="187" mass="22370">MMDSKSLDIKILLIVFWEMVIFPKFVYIIVPCILFSSLFFIPDNYDGFIAYAKTMDGTIQNKWIYDTVFFYQIFILFLVFCKSLILGLTDRNRQIISTYVRKVIRENHGGYPNTNPLHSAFYFLFLACIFIFFNVFDEYSEFERTDVARNGNYIFNFIIQFFVKTQLFIAFFLAVFVRKIEENKYVL</sequence>
<reference evidence="2 4" key="1">
    <citation type="submission" date="2016-06" db="EMBL/GenBank/DDBJ databases">
        <title>Draft genome of Moraxella lacunata CCUG 57757A.</title>
        <authorList>
            <person name="Salva-Serra F."/>
            <person name="Engstrom-Jakobsson H."/>
            <person name="Thorell K."/>
            <person name="Gonzales-Siles L."/>
            <person name="Karlsson R."/>
            <person name="Boulund F."/>
            <person name="Engstrand L."/>
            <person name="Kristiansson E."/>
            <person name="Moore E."/>
        </authorList>
    </citation>
    <scope>NUCLEOTIDE SEQUENCE [LARGE SCALE GENOMIC DNA]</scope>
    <source>
        <strain evidence="2 4">CCUG 57757A</strain>
    </source>
</reference>
<keyword evidence="5" id="KW-1185">Reference proteome</keyword>
<dbReference type="EMBL" id="LZMS01000037">
    <property type="protein sequence ID" value="OBX64988.1"/>
    <property type="molecule type" value="Genomic_DNA"/>
</dbReference>
<feature type="transmembrane region" description="Helical" evidence="1">
    <location>
        <begin position="69"/>
        <end position="89"/>
    </location>
</feature>
<feature type="transmembrane region" description="Helical" evidence="1">
    <location>
        <begin position="153"/>
        <end position="177"/>
    </location>
</feature>
<organism evidence="2 4">
    <name type="scientific">Moraxella lacunata</name>
    <dbReference type="NCBI Taxonomy" id="477"/>
    <lineage>
        <taxon>Bacteria</taxon>
        <taxon>Pseudomonadati</taxon>
        <taxon>Pseudomonadota</taxon>
        <taxon>Gammaproteobacteria</taxon>
        <taxon>Moraxellales</taxon>
        <taxon>Moraxellaceae</taxon>
        <taxon>Moraxella</taxon>
    </lineage>
</organism>
<evidence type="ECO:0000313" key="3">
    <source>
        <dbReference type="EMBL" id="STY99013.1"/>
    </source>
</evidence>
<dbReference type="RefSeq" id="WP_029103623.1">
    <property type="nucleotide sequence ID" value="NZ_JARDJM010000041.1"/>
</dbReference>
<proteinExistence type="predicted"/>
<reference evidence="3 5" key="2">
    <citation type="submission" date="2018-06" db="EMBL/GenBank/DDBJ databases">
        <authorList>
            <consortium name="Pathogen Informatics"/>
            <person name="Doyle S."/>
        </authorList>
    </citation>
    <scope>NUCLEOTIDE SEQUENCE [LARGE SCALE GENOMIC DNA]</scope>
    <source>
        <strain evidence="3 5">NCTC7911</strain>
    </source>
</reference>
<dbReference type="OrthoDB" id="6648314at2"/>
<dbReference type="AlphaFoldDB" id="A0A1B8Q5J6"/>
<feature type="transmembrane region" description="Helical" evidence="1">
    <location>
        <begin position="12"/>
        <end position="41"/>
    </location>
</feature>
<keyword evidence="1" id="KW-1133">Transmembrane helix</keyword>